<reference evidence="2" key="1">
    <citation type="submission" date="2016-04" db="EMBL/GenBank/DDBJ databases">
        <authorList>
            <person name="Nguyen H.D."/>
            <person name="Kesanakurti P."/>
            <person name="Cullis J."/>
            <person name="Levesque C.A."/>
            <person name="Hambleton S."/>
        </authorList>
    </citation>
    <scope>NUCLEOTIDE SEQUENCE</scope>
    <source>
        <strain evidence="2">DAOMC 238032</strain>
    </source>
</reference>
<feature type="region of interest" description="Disordered" evidence="1">
    <location>
        <begin position="202"/>
        <end position="274"/>
    </location>
</feature>
<gene>
    <name evidence="2" type="ORF">A4X03_0g8423</name>
</gene>
<feature type="region of interest" description="Disordered" evidence="1">
    <location>
        <begin position="110"/>
        <end position="155"/>
    </location>
</feature>
<sequence>MGVGTNPGSHQDLHGSMPPTTAPPEHIQRLAESDQQGFDESHPTQSTQAPDSSSLSSVPPLGSVASEATANAEQNRPGPDVVGAEDAEHTVLHQVLDRFKLLQSRLDTLEKDRNSPSPSASQPGQASASSKGKTKAATSKVGVEGPRTTAIPPHLAFVDSDNPVEVFSRLQQGEKDAFRMLLRPFGINVTTFIDLMKDRTSAASSSPHTTSSLAPQPLTKVASEPVPPRASIETIPPRSSTPVASRPNVVGSTLDSLTSTTATSSPSVSRITGRVPHCKPEYLGDFNGDPNELEDFISLVHGIARSDPDPAWRMAVVRTLPLVLEKNARVWYTGLSDMEAAEMSTLTLLFDRMREAFPVNPYDQRRQARTRAWVPEDENASTYYFYKLRLLRSAYGSDYSEPNLAHDCLRPFA</sequence>
<feature type="compositionally biased region" description="Low complexity" evidence="1">
    <location>
        <begin position="115"/>
        <end position="140"/>
    </location>
</feature>
<evidence type="ECO:0000256" key="1">
    <source>
        <dbReference type="SAM" id="MobiDB-lite"/>
    </source>
</evidence>
<reference evidence="2" key="2">
    <citation type="journal article" date="2019" name="IMA Fungus">
        <title>Genome sequencing and comparison of five Tilletia species to identify candidate genes for the detection of regulated species infecting wheat.</title>
        <authorList>
            <person name="Nguyen H.D.T."/>
            <person name="Sultana T."/>
            <person name="Kesanakurti P."/>
            <person name="Hambleton S."/>
        </authorList>
    </citation>
    <scope>NUCLEOTIDE SEQUENCE</scope>
    <source>
        <strain evidence="2">DAOMC 238032</strain>
    </source>
</reference>
<feature type="compositionally biased region" description="Polar residues" evidence="1">
    <location>
        <begin position="33"/>
        <end position="51"/>
    </location>
</feature>
<dbReference type="EMBL" id="LWDD02002531">
    <property type="protein sequence ID" value="KAE8240724.1"/>
    <property type="molecule type" value="Genomic_DNA"/>
</dbReference>
<feature type="compositionally biased region" description="Low complexity" evidence="1">
    <location>
        <begin position="202"/>
        <end position="214"/>
    </location>
</feature>
<comment type="caution">
    <text evidence="2">The sequence shown here is derived from an EMBL/GenBank/DDBJ whole genome shotgun (WGS) entry which is preliminary data.</text>
</comment>
<feature type="region of interest" description="Disordered" evidence="1">
    <location>
        <begin position="1"/>
        <end position="83"/>
    </location>
</feature>
<protein>
    <submittedName>
        <fullName evidence="2">Uncharacterized protein</fullName>
    </submittedName>
</protein>
<evidence type="ECO:0000313" key="2">
    <source>
        <dbReference type="EMBL" id="KAE8240724.1"/>
    </source>
</evidence>
<accession>A0A177T312</accession>
<organism evidence="2 3">
    <name type="scientific">Tilletia caries</name>
    <name type="common">wheat bunt fungus</name>
    <dbReference type="NCBI Taxonomy" id="13290"/>
    <lineage>
        <taxon>Eukaryota</taxon>
        <taxon>Fungi</taxon>
        <taxon>Dikarya</taxon>
        <taxon>Basidiomycota</taxon>
        <taxon>Ustilaginomycotina</taxon>
        <taxon>Exobasidiomycetes</taxon>
        <taxon>Tilletiales</taxon>
        <taxon>Tilletiaceae</taxon>
        <taxon>Tilletia</taxon>
    </lineage>
</organism>
<evidence type="ECO:0000313" key="3">
    <source>
        <dbReference type="Proteomes" id="UP000077671"/>
    </source>
</evidence>
<feature type="compositionally biased region" description="Low complexity" evidence="1">
    <location>
        <begin position="52"/>
        <end position="66"/>
    </location>
</feature>
<proteinExistence type="predicted"/>
<dbReference type="Proteomes" id="UP000077671">
    <property type="component" value="Unassembled WGS sequence"/>
</dbReference>
<name>A0A177T312_9BASI</name>
<feature type="compositionally biased region" description="Low complexity" evidence="1">
    <location>
        <begin position="252"/>
        <end position="269"/>
    </location>
</feature>
<dbReference type="AlphaFoldDB" id="A0A177T312"/>